<comment type="caution">
    <text evidence="2">The sequence shown here is derived from an EMBL/GenBank/DDBJ whole genome shotgun (WGS) entry which is preliminary data.</text>
</comment>
<dbReference type="Proteomes" id="UP001597262">
    <property type="component" value="Unassembled WGS sequence"/>
</dbReference>
<evidence type="ECO:0000313" key="2">
    <source>
        <dbReference type="EMBL" id="MFD1178162.1"/>
    </source>
</evidence>
<evidence type="ECO:0000313" key="3">
    <source>
        <dbReference type="Proteomes" id="UP001597262"/>
    </source>
</evidence>
<organism evidence="2 3">
    <name type="scientific">Paenibacillus puldeungensis</name>
    <dbReference type="NCBI Taxonomy" id="696536"/>
    <lineage>
        <taxon>Bacteria</taxon>
        <taxon>Bacillati</taxon>
        <taxon>Bacillota</taxon>
        <taxon>Bacilli</taxon>
        <taxon>Bacillales</taxon>
        <taxon>Paenibacillaceae</taxon>
        <taxon>Paenibacillus</taxon>
    </lineage>
</organism>
<dbReference type="CDD" id="cd02947">
    <property type="entry name" value="TRX_family"/>
    <property type="match status" value="1"/>
</dbReference>
<reference evidence="3" key="1">
    <citation type="journal article" date="2019" name="Int. J. Syst. Evol. Microbiol.">
        <title>The Global Catalogue of Microorganisms (GCM) 10K type strain sequencing project: providing services to taxonomists for standard genome sequencing and annotation.</title>
        <authorList>
            <consortium name="The Broad Institute Genomics Platform"/>
            <consortium name="The Broad Institute Genome Sequencing Center for Infectious Disease"/>
            <person name="Wu L."/>
            <person name="Ma J."/>
        </authorList>
    </citation>
    <scope>NUCLEOTIDE SEQUENCE [LARGE SCALE GENOMIC DNA]</scope>
    <source>
        <strain evidence="3">CCUG 59189</strain>
    </source>
</reference>
<dbReference type="PANTHER" id="PTHR10438:SF468">
    <property type="entry name" value="THIOREDOXIN-1-RELATED"/>
    <property type="match status" value="1"/>
</dbReference>
<keyword evidence="3" id="KW-1185">Reference proteome</keyword>
<dbReference type="PROSITE" id="PS51352">
    <property type="entry name" value="THIOREDOXIN_2"/>
    <property type="match status" value="1"/>
</dbReference>
<evidence type="ECO:0000259" key="1">
    <source>
        <dbReference type="PROSITE" id="PS51352"/>
    </source>
</evidence>
<sequence length="135" mass="15630">MVDLKKNDKERKGRIMEKVTSPEQFQVSIQSSRLVVAVFKADWCGDCKFIDPFMPEVEEKYSGRLTLIEVDVDQVGDVSQEQNILGIPSFVAYTDGRELVRFVNKLRKSRQEIEDFLDRALDVYNALHDTAERKE</sequence>
<proteinExistence type="predicted"/>
<dbReference type="RefSeq" id="WP_379320604.1">
    <property type="nucleotide sequence ID" value="NZ_JBHTLM010000014.1"/>
</dbReference>
<dbReference type="InterPro" id="IPR036249">
    <property type="entry name" value="Thioredoxin-like_sf"/>
</dbReference>
<protein>
    <submittedName>
        <fullName evidence="2">Thioredoxin family protein</fullName>
    </submittedName>
</protein>
<accession>A0ABW3S049</accession>
<feature type="domain" description="Thioredoxin" evidence="1">
    <location>
        <begin position="1"/>
        <end position="122"/>
    </location>
</feature>
<dbReference type="InterPro" id="IPR050620">
    <property type="entry name" value="Thioredoxin_H-type-like"/>
</dbReference>
<name>A0ABW3S049_9BACL</name>
<dbReference type="SUPFAM" id="SSF52833">
    <property type="entry name" value="Thioredoxin-like"/>
    <property type="match status" value="1"/>
</dbReference>
<dbReference type="EMBL" id="JBHTLM010000014">
    <property type="protein sequence ID" value="MFD1178162.1"/>
    <property type="molecule type" value="Genomic_DNA"/>
</dbReference>
<dbReference type="Gene3D" id="3.40.30.10">
    <property type="entry name" value="Glutaredoxin"/>
    <property type="match status" value="1"/>
</dbReference>
<dbReference type="Pfam" id="PF00085">
    <property type="entry name" value="Thioredoxin"/>
    <property type="match status" value="1"/>
</dbReference>
<gene>
    <name evidence="2" type="ORF">ACFQ3W_17875</name>
</gene>
<dbReference type="InterPro" id="IPR013766">
    <property type="entry name" value="Thioredoxin_domain"/>
</dbReference>
<dbReference type="PANTHER" id="PTHR10438">
    <property type="entry name" value="THIOREDOXIN"/>
    <property type="match status" value="1"/>
</dbReference>